<dbReference type="AlphaFoldDB" id="A0AAD1Y0Z6"/>
<evidence type="ECO:0000313" key="1">
    <source>
        <dbReference type="EMBL" id="CAI2383173.1"/>
    </source>
</evidence>
<keyword evidence="2" id="KW-1185">Reference proteome</keyword>
<evidence type="ECO:0000313" key="2">
    <source>
        <dbReference type="Proteomes" id="UP001295684"/>
    </source>
</evidence>
<accession>A0AAD1Y0Z6</accession>
<proteinExistence type="predicted"/>
<dbReference type="EMBL" id="CAMPGE010025416">
    <property type="protein sequence ID" value="CAI2383173.1"/>
    <property type="molecule type" value="Genomic_DNA"/>
</dbReference>
<gene>
    <name evidence="1" type="ORF">ECRASSUSDP1_LOCUS24666</name>
</gene>
<protein>
    <submittedName>
        <fullName evidence="1">Uncharacterized protein</fullName>
    </submittedName>
</protein>
<dbReference type="Proteomes" id="UP001295684">
    <property type="component" value="Unassembled WGS sequence"/>
</dbReference>
<comment type="caution">
    <text evidence="1">The sequence shown here is derived from an EMBL/GenBank/DDBJ whole genome shotgun (WGS) entry which is preliminary data.</text>
</comment>
<reference evidence="1" key="1">
    <citation type="submission" date="2023-07" db="EMBL/GenBank/DDBJ databases">
        <authorList>
            <consortium name="AG Swart"/>
            <person name="Singh M."/>
            <person name="Singh A."/>
            <person name="Seah K."/>
            <person name="Emmerich C."/>
        </authorList>
    </citation>
    <scope>NUCLEOTIDE SEQUENCE</scope>
    <source>
        <strain evidence="1">DP1</strain>
    </source>
</reference>
<name>A0AAD1Y0Z6_EUPCR</name>
<sequence>MLLWRNVEKPIINLVIQQRLILLLKCYLEHPSNCSVNEQISQKINILQKADNGRICTQAQTRNSFFFFLNGIQKRCLKPNKNKSFQHFCCQRVIERCSNTRIGDQ</sequence>
<organism evidence="1 2">
    <name type="scientific">Euplotes crassus</name>
    <dbReference type="NCBI Taxonomy" id="5936"/>
    <lineage>
        <taxon>Eukaryota</taxon>
        <taxon>Sar</taxon>
        <taxon>Alveolata</taxon>
        <taxon>Ciliophora</taxon>
        <taxon>Intramacronucleata</taxon>
        <taxon>Spirotrichea</taxon>
        <taxon>Hypotrichia</taxon>
        <taxon>Euplotida</taxon>
        <taxon>Euplotidae</taxon>
        <taxon>Moneuplotes</taxon>
    </lineage>
</organism>